<name>A0A1G4B6R9_9PEZI</name>
<dbReference type="EMBL" id="MJBS01000061">
    <property type="protein sequence ID" value="OHE97139.1"/>
    <property type="molecule type" value="Genomic_DNA"/>
</dbReference>
<dbReference type="AlphaFoldDB" id="A0A1G4B6R9"/>
<evidence type="ECO:0000313" key="3">
    <source>
        <dbReference type="Proteomes" id="UP000176998"/>
    </source>
</evidence>
<proteinExistence type="predicted"/>
<gene>
    <name evidence="2" type="ORF">CORC01_07580</name>
</gene>
<evidence type="ECO:0000256" key="1">
    <source>
        <dbReference type="SAM" id="MobiDB-lite"/>
    </source>
</evidence>
<keyword evidence="3" id="KW-1185">Reference proteome</keyword>
<dbReference type="RefSeq" id="XP_022474295.1">
    <property type="nucleotide sequence ID" value="XM_022619216.1"/>
</dbReference>
<dbReference type="GeneID" id="34560726"/>
<feature type="region of interest" description="Disordered" evidence="1">
    <location>
        <begin position="1"/>
        <end position="29"/>
    </location>
</feature>
<accession>A0A1G4B6R9</accession>
<comment type="caution">
    <text evidence="2">The sequence shown here is derived from an EMBL/GenBank/DDBJ whole genome shotgun (WGS) entry which is preliminary data.</text>
</comment>
<evidence type="ECO:0000313" key="2">
    <source>
        <dbReference type="EMBL" id="OHE97139.1"/>
    </source>
</evidence>
<organism evidence="2 3">
    <name type="scientific">Colletotrichum orchidophilum</name>
    <dbReference type="NCBI Taxonomy" id="1209926"/>
    <lineage>
        <taxon>Eukaryota</taxon>
        <taxon>Fungi</taxon>
        <taxon>Dikarya</taxon>
        <taxon>Ascomycota</taxon>
        <taxon>Pezizomycotina</taxon>
        <taxon>Sordariomycetes</taxon>
        <taxon>Hypocreomycetidae</taxon>
        <taxon>Glomerellales</taxon>
        <taxon>Glomerellaceae</taxon>
        <taxon>Colletotrichum</taxon>
    </lineage>
</organism>
<protein>
    <submittedName>
        <fullName evidence="2">Uncharacterized protein</fullName>
    </submittedName>
</protein>
<dbReference type="Proteomes" id="UP000176998">
    <property type="component" value="Unassembled WGS sequence"/>
</dbReference>
<reference evidence="2 3" key="1">
    <citation type="submission" date="2016-09" db="EMBL/GenBank/DDBJ databases">
        <authorList>
            <person name="Capua I."/>
            <person name="De Benedictis P."/>
            <person name="Joannis T."/>
            <person name="Lombin L.H."/>
            <person name="Cattoli G."/>
        </authorList>
    </citation>
    <scope>NUCLEOTIDE SEQUENCE [LARGE SCALE GENOMIC DNA]</scope>
    <source>
        <strain evidence="2 3">IMI 309357</strain>
    </source>
</reference>
<sequence length="89" mass="9949">MSDPPKLRRLLPSTPIGSPAMIRPPTAKPKRDQVLAACNGMLSGILMVKNTRLILFSLPEAESKTHAFTQSQRVYLSGKPRDWHFLAHQ</sequence>